<gene>
    <name evidence="1" type="ORF">CQW23_27163</name>
</gene>
<reference evidence="2" key="2">
    <citation type="journal article" date="2017" name="J. Anim. Genet.">
        <title>Multiple reference genome sequences of hot pepper reveal the massive evolution of plant disease resistance genes by retroduplication.</title>
        <authorList>
            <person name="Kim S."/>
            <person name="Park J."/>
            <person name="Yeom S.-I."/>
            <person name="Kim Y.-M."/>
            <person name="Seo E."/>
            <person name="Kim K.-T."/>
            <person name="Kim M.-S."/>
            <person name="Lee J.M."/>
            <person name="Cheong K."/>
            <person name="Shin H.-S."/>
            <person name="Kim S.-B."/>
            <person name="Han K."/>
            <person name="Lee J."/>
            <person name="Park M."/>
            <person name="Lee H.-A."/>
            <person name="Lee H.-Y."/>
            <person name="Lee Y."/>
            <person name="Oh S."/>
            <person name="Lee J.H."/>
            <person name="Choi E."/>
            <person name="Choi E."/>
            <person name="Lee S.E."/>
            <person name="Jeon J."/>
            <person name="Kim H."/>
            <person name="Choi G."/>
            <person name="Song H."/>
            <person name="Lee J."/>
            <person name="Lee S.-C."/>
            <person name="Kwon J.-K."/>
            <person name="Lee H.-Y."/>
            <person name="Koo N."/>
            <person name="Hong Y."/>
            <person name="Kim R.W."/>
            <person name="Kang W.-H."/>
            <person name="Huh J.H."/>
            <person name="Kang B.-C."/>
            <person name="Yang T.-J."/>
            <person name="Lee Y.-H."/>
            <person name="Bennetzen J.L."/>
            <person name="Choi D."/>
        </authorList>
    </citation>
    <scope>NUCLEOTIDE SEQUENCE [LARGE SCALE GENOMIC DNA]</scope>
    <source>
        <strain evidence="2">cv. PBC81</strain>
    </source>
</reference>
<comment type="caution">
    <text evidence="1">The sequence shown here is derived from an EMBL/GenBank/DDBJ whole genome shotgun (WGS) entry which is preliminary data.</text>
</comment>
<dbReference type="AlphaFoldDB" id="A0A2G2VCY3"/>
<name>A0A2G2VCY3_CAPBA</name>
<reference evidence="1 2" key="1">
    <citation type="journal article" date="2017" name="Genome Biol.">
        <title>New reference genome sequences of hot pepper reveal the massive evolution of plant disease-resistance genes by retroduplication.</title>
        <authorList>
            <person name="Kim S."/>
            <person name="Park J."/>
            <person name="Yeom S.I."/>
            <person name="Kim Y.M."/>
            <person name="Seo E."/>
            <person name="Kim K.T."/>
            <person name="Kim M.S."/>
            <person name="Lee J.M."/>
            <person name="Cheong K."/>
            <person name="Shin H.S."/>
            <person name="Kim S.B."/>
            <person name="Han K."/>
            <person name="Lee J."/>
            <person name="Park M."/>
            <person name="Lee H.A."/>
            <person name="Lee H.Y."/>
            <person name="Lee Y."/>
            <person name="Oh S."/>
            <person name="Lee J.H."/>
            <person name="Choi E."/>
            <person name="Choi E."/>
            <person name="Lee S.E."/>
            <person name="Jeon J."/>
            <person name="Kim H."/>
            <person name="Choi G."/>
            <person name="Song H."/>
            <person name="Lee J."/>
            <person name="Lee S.C."/>
            <person name="Kwon J.K."/>
            <person name="Lee H.Y."/>
            <person name="Koo N."/>
            <person name="Hong Y."/>
            <person name="Kim R.W."/>
            <person name="Kang W.H."/>
            <person name="Huh J.H."/>
            <person name="Kang B.C."/>
            <person name="Yang T.J."/>
            <person name="Lee Y.H."/>
            <person name="Bennetzen J.L."/>
            <person name="Choi D."/>
        </authorList>
    </citation>
    <scope>NUCLEOTIDE SEQUENCE [LARGE SCALE GENOMIC DNA]</scope>
    <source>
        <strain evidence="2">cv. PBC81</strain>
    </source>
</reference>
<dbReference type="PANTHER" id="PTHR33022">
    <property type="entry name" value="DUF1985 DOMAIN-CONTAINING PROTEIN"/>
    <property type="match status" value="1"/>
</dbReference>
<sequence length="192" mass="21539">MELFRAIAITRKIILECGANNAPLTIFETTSHYDYDYNGCTDCSSDFATSSKCSAYKCQDFKAKHNGVINAINALTASIKEMISKRSVIPSKRISYPDTLLEIKAAKRRRKDTSKASSSIQKARLQCLCLCLAPMDCGPFVATYTEYLSDGLQIPNDGLDSRLLHKRYVALLWKYGEEKAQKPYVTDVKDLQ</sequence>
<dbReference type="OrthoDB" id="1322556at2759"/>
<evidence type="ECO:0000313" key="2">
    <source>
        <dbReference type="Proteomes" id="UP000224567"/>
    </source>
</evidence>
<evidence type="ECO:0000313" key="1">
    <source>
        <dbReference type="EMBL" id="PHT30826.1"/>
    </source>
</evidence>
<dbReference type="EMBL" id="MLFT02000012">
    <property type="protein sequence ID" value="PHT30826.1"/>
    <property type="molecule type" value="Genomic_DNA"/>
</dbReference>
<dbReference type="Proteomes" id="UP000224567">
    <property type="component" value="Unassembled WGS sequence"/>
</dbReference>
<dbReference type="PANTHER" id="PTHR33022:SF13">
    <property type="entry name" value="UBIQUITIN-LIKE PROTEASE FAMILY PROFILE DOMAIN-CONTAINING PROTEIN"/>
    <property type="match status" value="1"/>
</dbReference>
<proteinExistence type="predicted"/>
<organism evidence="1 2">
    <name type="scientific">Capsicum baccatum</name>
    <name type="common">Peruvian pepper</name>
    <dbReference type="NCBI Taxonomy" id="33114"/>
    <lineage>
        <taxon>Eukaryota</taxon>
        <taxon>Viridiplantae</taxon>
        <taxon>Streptophyta</taxon>
        <taxon>Embryophyta</taxon>
        <taxon>Tracheophyta</taxon>
        <taxon>Spermatophyta</taxon>
        <taxon>Magnoliopsida</taxon>
        <taxon>eudicotyledons</taxon>
        <taxon>Gunneridae</taxon>
        <taxon>Pentapetalae</taxon>
        <taxon>asterids</taxon>
        <taxon>lamiids</taxon>
        <taxon>Solanales</taxon>
        <taxon>Solanaceae</taxon>
        <taxon>Solanoideae</taxon>
        <taxon>Capsiceae</taxon>
        <taxon>Capsicum</taxon>
    </lineage>
</organism>
<accession>A0A2G2VCY3</accession>
<protein>
    <submittedName>
        <fullName evidence="1">Uncharacterized protein</fullName>
    </submittedName>
</protein>
<keyword evidence="2" id="KW-1185">Reference proteome</keyword>